<evidence type="ECO:0000313" key="8">
    <source>
        <dbReference type="EMBL" id="KAG0283500.1"/>
    </source>
</evidence>
<dbReference type="PANTHER" id="PTHR23501:SF102">
    <property type="entry name" value="DRUG TRANSPORTER, PUTATIVE (AFU_ORTHOLOGUE AFUA_3G08530)-RELATED"/>
    <property type="match status" value="1"/>
</dbReference>
<protein>
    <recommendedName>
        <fullName evidence="7">Major facilitator superfamily (MFS) profile domain-containing protein</fullName>
    </recommendedName>
</protein>
<feature type="transmembrane region" description="Helical" evidence="6">
    <location>
        <begin position="203"/>
        <end position="222"/>
    </location>
</feature>
<feature type="transmembrane region" description="Helical" evidence="6">
    <location>
        <begin position="118"/>
        <end position="137"/>
    </location>
</feature>
<sequence>MDSPARSSTSESRSTIVSTTQDPNVLVEPEKTSPNDVTATAPPHPQDLESATPPPSTPQGQEAPQDFGPKIPLTPIRRILVFLGITVTLFLAALDQTIVTTTLPSIAKEFNNFSDISWVGTAYLLTTTAVQPLYGVAADLAGRKRAMMFACSVFLLGSALCGAAQSMIMLIIGRAVQGLGGSGIIALSMILVADIVPLRERGTYQALIALIFAIAAVLGPLLGGAFSDNLTWRWAFYINLPIGAVAMFLLICFLHMNRRKNVTLAANLKSLDYAGIFLMVASIVMILLGLNWGADAKYSWDSAVVLSLLIVGVFVGAVFLINEWKFAKKPIIPLRLFGTFSLAMTYLQVFIQGFIFLGLLFFLPLYFQAVNGDSAVQSGVGLLPYVIVGSGSAVVAGLLMSRWGTYKEFIVFGWACGTVATGLLITFDEYTSKGKMVGVLILQGLSMGMTVNTLLLGVHAQLVNKSDLALSTSLWTFLRTCGGVFGIAIGSTFVQSSLSEAGASEYAQNIKGIAELPPQIRGPILHAFVVGLQHFFILMTGLSGLGLLASFAIKKVKMGAKQGSEKPAPAPIVAE</sequence>
<feature type="transmembrane region" description="Helical" evidence="6">
    <location>
        <begin position="474"/>
        <end position="494"/>
    </location>
</feature>
<proteinExistence type="predicted"/>
<keyword evidence="2 6" id="KW-0812">Transmembrane</keyword>
<dbReference type="CDD" id="cd17502">
    <property type="entry name" value="MFS_Azr1_MDR_like"/>
    <property type="match status" value="1"/>
</dbReference>
<dbReference type="InterPro" id="IPR036259">
    <property type="entry name" value="MFS_trans_sf"/>
</dbReference>
<dbReference type="InterPro" id="IPR011701">
    <property type="entry name" value="MFS"/>
</dbReference>
<feature type="transmembrane region" description="Helical" evidence="6">
    <location>
        <begin position="439"/>
        <end position="462"/>
    </location>
</feature>
<dbReference type="EMBL" id="JAAAIM010000894">
    <property type="protein sequence ID" value="KAG0283500.1"/>
    <property type="molecule type" value="Genomic_DNA"/>
</dbReference>
<dbReference type="Pfam" id="PF07690">
    <property type="entry name" value="MFS_1"/>
    <property type="match status" value="1"/>
</dbReference>
<evidence type="ECO:0000259" key="7">
    <source>
        <dbReference type="PROSITE" id="PS50850"/>
    </source>
</evidence>
<dbReference type="InterPro" id="IPR020846">
    <property type="entry name" value="MFS_dom"/>
</dbReference>
<gene>
    <name evidence="8" type="ORF">BGZ96_012101</name>
</gene>
<feature type="compositionally biased region" description="Low complexity" evidence="5">
    <location>
        <begin position="7"/>
        <end position="20"/>
    </location>
</feature>
<accession>A0ABQ7JRP1</accession>
<comment type="subcellular location">
    <subcellularLocation>
        <location evidence="1">Membrane</location>
        <topology evidence="1">Multi-pass membrane protein</topology>
    </subcellularLocation>
</comment>
<evidence type="ECO:0000256" key="6">
    <source>
        <dbReference type="SAM" id="Phobius"/>
    </source>
</evidence>
<feature type="region of interest" description="Disordered" evidence="5">
    <location>
        <begin position="1"/>
        <end position="68"/>
    </location>
</feature>
<feature type="transmembrane region" description="Helical" evidence="6">
    <location>
        <begin position="382"/>
        <end position="400"/>
    </location>
</feature>
<feature type="transmembrane region" description="Helical" evidence="6">
    <location>
        <begin position="334"/>
        <end position="362"/>
    </location>
</feature>
<feature type="transmembrane region" description="Helical" evidence="6">
    <location>
        <begin position="275"/>
        <end position="294"/>
    </location>
</feature>
<comment type="caution">
    <text evidence="8">The sequence shown here is derived from an EMBL/GenBank/DDBJ whole genome shotgun (WGS) entry which is preliminary data.</text>
</comment>
<feature type="transmembrane region" description="Helical" evidence="6">
    <location>
        <begin position="300"/>
        <end position="322"/>
    </location>
</feature>
<evidence type="ECO:0000256" key="1">
    <source>
        <dbReference type="ARBA" id="ARBA00004141"/>
    </source>
</evidence>
<organism evidence="8 9">
    <name type="scientific">Linnemannia gamsii</name>
    <dbReference type="NCBI Taxonomy" id="64522"/>
    <lineage>
        <taxon>Eukaryota</taxon>
        <taxon>Fungi</taxon>
        <taxon>Fungi incertae sedis</taxon>
        <taxon>Mucoromycota</taxon>
        <taxon>Mortierellomycotina</taxon>
        <taxon>Mortierellomycetes</taxon>
        <taxon>Mortierellales</taxon>
        <taxon>Mortierellaceae</taxon>
        <taxon>Linnemannia</taxon>
    </lineage>
</organism>
<feature type="domain" description="Major facilitator superfamily (MFS) profile" evidence="7">
    <location>
        <begin position="81"/>
        <end position="558"/>
    </location>
</feature>
<feature type="transmembrane region" description="Helical" evidence="6">
    <location>
        <begin position="178"/>
        <end position="196"/>
    </location>
</feature>
<dbReference type="PANTHER" id="PTHR23501">
    <property type="entry name" value="MAJOR FACILITATOR SUPERFAMILY"/>
    <property type="match status" value="1"/>
</dbReference>
<dbReference type="PRINTS" id="PR01036">
    <property type="entry name" value="TCRTETB"/>
</dbReference>
<dbReference type="SUPFAM" id="SSF103473">
    <property type="entry name" value="MFS general substrate transporter"/>
    <property type="match status" value="1"/>
</dbReference>
<feature type="transmembrane region" description="Helical" evidence="6">
    <location>
        <begin position="234"/>
        <end position="254"/>
    </location>
</feature>
<dbReference type="PROSITE" id="PS50850">
    <property type="entry name" value="MFS"/>
    <property type="match status" value="1"/>
</dbReference>
<name>A0ABQ7JRP1_9FUNG</name>
<feature type="transmembrane region" description="Helical" evidence="6">
    <location>
        <begin position="524"/>
        <end position="553"/>
    </location>
</feature>
<keyword evidence="4 6" id="KW-0472">Membrane</keyword>
<evidence type="ECO:0000256" key="3">
    <source>
        <dbReference type="ARBA" id="ARBA00022989"/>
    </source>
</evidence>
<feature type="transmembrane region" description="Helical" evidence="6">
    <location>
        <begin position="409"/>
        <end position="427"/>
    </location>
</feature>
<dbReference type="Gene3D" id="1.20.1720.10">
    <property type="entry name" value="Multidrug resistance protein D"/>
    <property type="match status" value="1"/>
</dbReference>
<feature type="transmembrane region" description="Helical" evidence="6">
    <location>
        <begin position="79"/>
        <end position="98"/>
    </location>
</feature>
<evidence type="ECO:0000256" key="4">
    <source>
        <dbReference type="ARBA" id="ARBA00023136"/>
    </source>
</evidence>
<reference evidence="8 9" key="1">
    <citation type="journal article" date="2020" name="Fungal Divers.">
        <title>Resolving the Mortierellaceae phylogeny through synthesis of multi-gene phylogenetics and phylogenomics.</title>
        <authorList>
            <person name="Vandepol N."/>
            <person name="Liber J."/>
            <person name="Desiro A."/>
            <person name="Na H."/>
            <person name="Kennedy M."/>
            <person name="Barry K."/>
            <person name="Grigoriev I.V."/>
            <person name="Miller A.N."/>
            <person name="O'Donnell K."/>
            <person name="Stajich J.E."/>
            <person name="Bonito G."/>
        </authorList>
    </citation>
    <scope>NUCLEOTIDE SEQUENCE [LARGE SCALE GENOMIC DNA]</scope>
    <source>
        <strain evidence="8 9">AD045</strain>
    </source>
</reference>
<keyword evidence="3 6" id="KW-1133">Transmembrane helix</keyword>
<evidence type="ECO:0000313" key="9">
    <source>
        <dbReference type="Proteomes" id="UP001194696"/>
    </source>
</evidence>
<evidence type="ECO:0000256" key="2">
    <source>
        <dbReference type="ARBA" id="ARBA00022692"/>
    </source>
</evidence>
<evidence type="ECO:0000256" key="5">
    <source>
        <dbReference type="SAM" id="MobiDB-lite"/>
    </source>
</evidence>
<feature type="transmembrane region" description="Helical" evidence="6">
    <location>
        <begin position="149"/>
        <end position="172"/>
    </location>
</feature>
<keyword evidence="9" id="KW-1185">Reference proteome</keyword>
<dbReference type="Proteomes" id="UP001194696">
    <property type="component" value="Unassembled WGS sequence"/>
</dbReference>
<dbReference type="Gene3D" id="1.20.1250.20">
    <property type="entry name" value="MFS general substrate transporter like domains"/>
    <property type="match status" value="1"/>
</dbReference>